<dbReference type="PANTHER" id="PTHR13844">
    <property type="entry name" value="SWI/SNF-RELATED MATRIX-ASSOCIATED ACTIN-DEPENDENT REGULATOR OF CHROMATIN SUBFAMILY D"/>
    <property type="match status" value="1"/>
</dbReference>
<dbReference type="InterPro" id="IPR036885">
    <property type="entry name" value="SWIB_MDM2_dom_sf"/>
</dbReference>
<dbReference type="eggNOG" id="KOG2570">
    <property type="taxonomic scope" value="Eukaryota"/>
</dbReference>
<organism evidence="3 4">
    <name type="scientific">Serendipita indica (strain DSM 11827)</name>
    <name type="common">Root endophyte fungus</name>
    <name type="synonym">Piriformospora indica</name>
    <dbReference type="NCBI Taxonomy" id="1109443"/>
    <lineage>
        <taxon>Eukaryota</taxon>
        <taxon>Fungi</taxon>
        <taxon>Dikarya</taxon>
        <taxon>Basidiomycota</taxon>
        <taxon>Agaricomycotina</taxon>
        <taxon>Agaricomycetes</taxon>
        <taxon>Sebacinales</taxon>
        <taxon>Serendipitaceae</taxon>
        <taxon>Serendipita</taxon>
    </lineage>
</organism>
<dbReference type="HOGENOM" id="CLU_023529_2_1_1"/>
<dbReference type="PROSITE" id="PS51925">
    <property type="entry name" value="SWIB_MDM2"/>
    <property type="match status" value="1"/>
</dbReference>
<feature type="region of interest" description="Disordered" evidence="1">
    <location>
        <begin position="54"/>
        <end position="97"/>
    </location>
</feature>
<gene>
    <name evidence="3" type="ORF">PIIN_06631</name>
</gene>
<dbReference type="InterPro" id="IPR003121">
    <property type="entry name" value="SWIB_MDM2_domain"/>
</dbReference>
<dbReference type="SMART" id="SM00151">
    <property type="entry name" value="SWIB"/>
    <property type="match status" value="1"/>
</dbReference>
<reference evidence="3 4" key="1">
    <citation type="journal article" date="2011" name="PLoS Pathog.">
        <title>Endophytic Life Strategies Decoded by Genome and Transcriptome Analyses of the Mutualistic Root Symbiont Piriformospora indica.</title>
        <authorList>
            <person name="Zuccaro A."/>
            <person name="Lahrmann U."/>
            <person name="Guldener U."/>
            <person name="Langen G."/>
            <person name="Pfiffi S."/>
            <person name="Biedenkopf D."/>
            <person name="Wong P."/>
            <person name="Samans B."/>
            <person name="Grimm C."/>
            <person name="Basiewicz M."/>
            <person name="Murat C."/>
            <person name="Martin F."/>
            <person name="Kogel K.H."/>
        </authorList>
    </citation>
    <scope>NUCLEOTIDE SEQUENCE [LARGE SCALE GENOMIC DNA]</scope>
    <source>
        <strain evidence="3 4">DSM 11827</strain>
    </source>
</reference>
<accession>G4TN01</accession>
<dbReference type="CDD" id="cd10568">
    <property type="entry name" value="SWIB_like"/>
    <property type="match status" value="1"/>
</dbReference>
<dbReference type="Proteomes" id="UP000007148">
    <property type="component" value="Unassembled WGS sequence"/>
</dbReference>
<dbReference type="InParanoid" id="G4TN01"/>
<name>G4TN01_SERID</name>
<keyword evidence="4" id="KW-1185">Reference proteome</keyword>
<dbReference type="Pfam" id="PF02201">
    <property type="entry name" value="SWIB"/>
    <property type="match status" value="1"/>
</dbReference>
<protein>
    <submittedName>
        <fullName evidence="3">Related to SWI/SNF complex protein-Laccaria bicolor</fullName>
    </submittedName>
</protein>
<dbReference type="Gene3D" id="1.10.245.10">
    <property type="entry name" value="SWIB/MDM2 domain"/>
    <property type="match status" value="1"/>
</dbReference>
<dbReference type="InterPro" id="IPR019835">
    <property type="entry name" value="SWIB_domain"/>
</dbReference>
<evidence type="ECO:0000256" key="1">
    <source>
        <dbReference type="SAM" id="MobiDB-lite"/>
    </source>
</evidence>
<evidence type="ECO:0000259" key="2">
    <source>
        <dbReference type="PROSITE" id="PS51925"/>
    </source>
</evidence>
<sequence>MLKSLSIEMDRDPNVYADTNHVQWTPQQHWAVYSTYGFYPHLVAQQQSQATAAASATGTTGTDGNAGTDSAAPASASNATPSTTPVNPAAPLDGFTLTRSGDAPTALRITLHVHHNPERFRLPPVLAQLLGIYEDTRGNICGAFWHYVKANGLQDKNDRKLIKLDDKLRAVFKYESLNFQDIITLLNMHLTPPDPIMLRYEIGTHCIDPAISGDVEMSDSTGVAVPKPGGIGVDKDGKSGLTVYDVALDMDDLWMRAKAGEIIMSMQPDTAGTAMAPASSTGQFNAILKADDEIKQRLQELRLLRMRRDFFTSLAENPSKFMKTFVESQARDLEVIYGNERAAEGGGSGGNAGLSVHESDLIRSDFFHEDWVYEGVGVYEALRMGNTVSQIHQAAHQQANMNAGMGMPMGMQPGVPPPMGMGMMGPPGGVPMR</sequence>
<feature type="domain" description="DM2" evidence="2">
    <location>
        <begin position="115"/>
        <end position="192"/>
    </location>
</feature>
<feature type="compositionally biased region" description="Low complexity" evidence="1">
    <location>
        <begin position="54"/>
        <end position="85"/>
    </location>
</feature>
<dbReference type="AlphaFoldDB" id="G4TN01"/>
<dbReference type="STRING" id="1109443.G4TN01"/>
<dbReference type="FunCoup" id="G4TN01">
    <property type="interactions" value="488"/>
</dbReference>
<dbReference type="EMBL" id="CAFZ01000178">
    <property type="protein sequence ID" value="CCA72694.1"/>
    <property type="molecule type" value="Genomic_DNA"/>
</dbReference>
<proteinExistence type="predicted"/>
<dbReference type="OrthoDB" id="10263741at2759"/>
<evidence type="ECO:0000313" key="3">
    <source>
        <dbReference type="EMBL" id="CCA72694.1"/>
    </source>
</evidence>
<evidence type="ECO:0000313" key="4">
    <source>
        <dbReference type="Proteomes" id="UP000007148"/>
    </source>
</evidence>
<comment type="caution">
    <text evidence="3">The sequence shown here is derived from an EMBL/GenBank/DDBJ whole genome shotgun (WGS) entry which is preliminary data.</text>
</comment>
<dbReference type="SUPFAM" id="SSF47592">
    <property type="entry name" value="SWIB/MDM2 domain"/>
    <property type="match status" value="1"/>
</dbReference>